<dbReference type="AlphaFoldDB" id="A0A1I3C159"/>
<dbReference type="GO" id="GO:0015035">
    <property type="term" value="F:protein-disulfide reductase activity"/>
    <property type="evidence" value="ECO:0007669"/>
    <property type="project" value="InterPro"/>
</dbReference>
<dbReference type="InterPro" id="IPR007263">
    <property type="entry name" value="DCC1-like"/>
</dbReference>
<keyword evidence="2" id="KW-1185">Reference proteome</keyword>
<evidence type="ECO:0000313" key="2">
    <source>
        <dbReference type="Proteomes" id="UP000199518"/>
    </source>
</evidence>
<dbReference type="InterPro" id="IPR044691">
    <property type="entry name" value="DCC1_Trx"/>
</dbReference>
<gene>
    <name evidence="1" type="ORF">SAMN05421753_10243</name>
</gene>
<accession>A0A1I3C159</accession>
<dbReference type="Proteomes" id="UP000199518">
    <property type="component" value="Unassembled WGS sequence"/>
</dbReference>
<proteinExistence type="predicted"/>
<dbReference type="EMBL" id="FOQD01000002">
    <property type="protein sequence ID" value="SFH68358.1"/>
    <property type="molecule type" value="Genomic_DNA"/>
</dbReference>
<name>A0A1I3C159_9PLAN</name>
<reference evidence="2" key="1">
    <citation type="submission" date="2016-10" db="EMBL/GenBank/DDBJ databases">
        <authorList>
            <person name="Varghese N."/>
            <person name="Submissions S."/>
        </authorList>
    </citation>
    <scope>NUCLEOTIDE SEQUENCE [LARGE SCALE GENOMIC DNA]</scope>
    <source>
        <strain evidence="2">DSM 26348</strain>
    </source>
</reference>
<dbReference type="Pfam" id="PF04134">
    <property type="entry name" value="DCC1-like"/>
    <property type="match status" value="1"/>
</dbReference>
<dbReference type="PANTHER" id="PTHR34290:SF2">
    <property type="entry name" value="OS04G0668800 PROTEIN"/>
    <property type="match status" value="1"/>
</dbReference>
<dbReference type="RefSeq" id="WP_245764499.1">
    <property type="nucleotide sequence ID" value="NZ_FOQD01000002.1"/>
</dbReference>
<evidence type="ECO:0000313" key="1">
    <source>
        <dbReference type="EMBL" id="SFH68358.1"/>
    </source>
</evidence>
<dbReference type="PANTHER" id="PTHR34290">
    <property type="entry name" value="SI:CH73-390P7.2"/>
    <property type="match status" value="1"/>
</dbReference>
<organism evidence="1 2">
    <name type="scientific">Planctomicrobium piriforme</name>
    <dbReference type="NCBI Taxonomy" id="1576369"/>
    <lineage>
        <taxon>Bacteria</taxon>
        <taxon>Pseudomonadati</taxon>
        <taxon>Planctomycetota</taxon>
        <taxon>Planctomycetia</taxon>
        <taxon>Planctomycetales</taxon>
        <taxon>Planctomycetaceae</taxon>
        <taxon>Planctomicrobium</taxon>
    </lineage>
</organism>
<sequence length="148" mass="16698">MIAETELNAEPTPFSGRVLPYGKDVEVFYDGGCPLCQREIAMLKRLDRLRRIQFTDIVDSTFDPTKFGLNHDQVMAEIHGRLPDGTVIKGVEVFRRLYAAVGYRWLTSLTRLPGLSQLLNIGYSMFAKNRLKLTGRCTPESCSVDPSK</sequence>
<protein>
    <submittedName>
        <fullName evidence="1">Predicted thiol-disulfide oxidoreductase YuxK, DCC family</fullName>
    </submittedName>
</protein>